<dbReference type="EMBL" id="SRLA01000009">
    <property type="protein sequence ID" value="TGE03346.1"/>
    <property type="molecule type" value="Genomic_DNA"/>
</dbReference>
<evidence type="ECO:0000256" key="1">
    <source>
        <dbReference type="SAM" id="Coils"/>
    </source>
</evidence>
<feature type="compositionally biased region" description="Low complexity" evidence="2">
    <location>
        <begin position="153"/>
        <end position="168"/>
    </location>
</feature>
<name>A0A4Z0NYV7_9BACT</name>
<sequence length="1388" mass="151835">MPDVGTVYKLDFTEALAGLQKLADADRTLRTAIQQGSTEQRQVMQQVAQQALQASQQVMQQAQQQRLIRQVYQELTAELRAQEKAEKALNAEREKASVSTKRQAELKQQLEASSAAQQRLREEIERVTAAEQTYVTTAQTAAAVPPRKPPGTPTTTAAASAAPDRQPTSQQEAYEAALQRTTDALQQQAEAERAVAAATDRHEQAVAAAAQAKETAAAQTDISLAREKELREARQLDMEQLGALKEAEKALKAERAQTAPGERKNDLQIQLNENAAAQRSLTDDIKQTTQAIEVEKQTQRSLTAEAKSTAEAQKQSAREVAAAEKQLAQSAKEVAATQREQAKLQRQAREEADKHVRSAGLLTKLEKQLTDLTEARARATSKVEVQGYSKQIADTKRQIDDLKGGVDKTTGATRGLSNAFAAVGGLAAGVFVADKAVDFVKNIVSTRAEFERLEAVLTNTFGGNQGKAQQALSLVATFARDTGQNVTKLTDSYLTLVNRGIEPTRRQLEQLSDVAITSRKTVDQYVEAIVDAQQGQFERLTEFGIKAKVNGDKIAFTFRGTTTEVQNSTKAVADYLFGLGDVQGVMGATAAAADGFAGSSGKLSASLTELFDVLGDGTNGPLAEFIQRVTRATRSVAEFFKSTDRKATEAAAQGIQDYAQIADQAFADAAAAAERAGTDRNAALKAAFEQQDALLAKQQQQAAARAKAITDFRQAGSPVASPLYDEFRRDTGIVEGMRLAKDAEITAKTRLKLAEGERNTLKERYELALKGNQSEIEQLGVIEALRKKIAADEKILEQLSQGADFETKRKAQVTLLKQEREELERLLGKQKEARKGPDYLKQLLAAEAKLRDDANKLELEMLKDQGQAKAAEQLSQAQAEINRVEENLKRLEKLAGRDGVIDDVQRDQLNSLRLGKLDDYYRTLREIAQRHSDELFDLQADSDRKETEAIDRKYEKLAFAARGQADLELALEEAKQRDLLALQQRQEQRTIDTRADISRNLVSQTVGEVYGEGTGISVIEAKRKEKAELLEIDRQHAQDTLNNALKLTGEEGTLARTAAAAQLARVKNAIRDVEREKAAHPAEDFLYKLVLGEEDSDEARQQVDAVVGQVLATINTILAAEQQAAQAKIDAKTREIDDLQRNLDRELQYNKEGSASNIANTHAEIAAAKAARREALEDQKRAAKQQQLINDLQAVSSISLAVANVIAGWSSIPLVGSILGAVAAAAMVASFVATKAKAKSAAQSNSEGYFQGGYTGGSDKHEERGVVHGKEFVHTAEVTEKYRIPLFEALHKGRPQDIDWQHPTMKAILPDMELPKKLREEKQAAAELKVLHQFAPMQREFEGMKTELAAIRQHVGATAARPDVFTTPDGKVVAYDPATRSVVQTTYE</sequence>
<reference evidence="3 4" key="1">
    <citation type="submission" date="2019-04" db="EMBL/GenBank/DDBJ databases">
        <authorList>
            <person name="Feng G."/>
            <person name="Zhang J."/>
            <person name="Zhu H."/>
        </authorList>
    </citation>
    <scope>NUCLEOTIDE SEQUENCE [LARGE SCALE GENOMIC DNA]</scope>
    <source>
        <strain evidence="3 4">92R-1</strain>
    </source>
</reference>
<keyword evidence="4" id="KW-1185">Reference proteome</keyword>
<gene>
    <name evidence="3" type="ORF">EU556_25865</name>
</gene>
<dbReference type="RefSeq" id="WP_135437110.1">
    <property type="nucleotide sequence ID" value="NZ_SRLA01000009.1"/>
</dbReference>
<feature type="coiled-coil region" evidence="1">
    <location>
        <begin position="782"/>
        <end position="894"/>
    </location>
</feature>
<accession>A0A4Z0NYV7</accession>
<evidence type="ECO:0000313" key="4">
    <source>
        <dbReference type="Proteomes" id="UP000298337"/>
    </source>
</evidence>
<evidence type="ECO:0000256" key="2">
    <source>
        <dbReference type="SAM" id="MobiDB-lite"/>
    </source>
</evidence>
<feature type="coiled-coil region" evidence="1">
    <location>
        <begin position="1122"/>
        <end position="1186"/>
    </location>
</feature>
<dbReference type="OrthoDB" id="966051at2"/>
<feature type="region of interest" description="Disordered" evidence="2">
    <location>
        <begin position="296"/>
        <end position="324"/>
    </location>
</feature>
<proteinExistence type="predicted"/>
<evidence type="ECO:0000313" key="3">
    <source>
        <dbReference type="EMBL" id="TGE03346.1"/>
    </source>
</evidence>
<organism evidence="3 4">
    <name type="scientific">Hymenobacter fodinae</name>
    <dbReference type="NCBI Taxonomy" id="2510796"/>
    <lineage>
        <taxon>Bacteria</taxon>
        <taxon>Pseudomonadati</taxon>
        <taxon>Bacteroidota</taxon>
        <taxon>Cytophagia</taxon>
        <taxon>Cytophagales</taxon>
        <taxon>Hymenobacteraceae</taxon>
        <taxon>Hymenobacter</taxon>
    </lineage>
</organism>
<protein>
    <submittedName>
        <fullName evidence="3">Uncharacterized protein</fullName>
    </submittedName>
</protein>
<dbReference type="Proteomes" id="UP000298337">
    <property type="component" value="Unassembled WGS sequence"/>
</dbReference>
<feature type="coiled-coil region" evidence="1">
    <location>
        <begin position="45"/>
        <end position="130"/>
    </location>
</feature>
<comment type="caution">
    <text evidence="3">The sequence shown here is derived from an EMBL/GenBank/DDBJ whole genome shotgun (WGS) entry which is preliminary data.</text>
</comment>
<keyword evidence="1" id="KW-0175">Coiled coil</keyword>
<feature type="region of interest" description="Disordered" evidence="2">
    <location>
        <begin position="138"/>
        <end position="172"/>
    </location>
</feature>